<comment type="subunit">
    <text evidence="6">Forms polymers.</text>
</comment>
<evidence type="ECO:0000256" key="7">
    <source>
        <dbReference type="SAM" id="MobiDB-lite"/>
    </source>
</evidence>
<dbReference type="NCBIfam" id="NF010539">
    <property type="entry name" value="PRK13927.1"/>
    <property type="match status" value="1"/>
</dbReference>
<dbReference type="AlphaFoldDB" id="A0A846M339"/>
<protein>
    <recommendedName>
        <fullName evidence="6">Cell shape-determining protein MreB</fullName>
    </recommendedName>
</protein>
<evidence type="ECO:0000256" key="5">
    <source>
        <dbReference type="ARBA" id="ARBA00023458"/>
    </source>
</evidence>
<evidence type="ECO:0000256" key="1">
    <source>
        <dbReference type="ARBA" id="ARBA00022490"/>
    </source>
</evidence>
<evidence type="ECO:0000256" key="3">
    <source>
        <dbReference type="ARBA" id="ARBA00022840"/>
    </source>
</evidence>
<evidence type="ECO:0000313" key="9">
    <source>
        <dbReference type="Proteomes" id="UP000576821"/>
    </source>
</evidence>
<dbReference type="RefSeq" id="WP_341785948.1">
    <property type="nucleotide sequence ID" value="NZ_JAASQR010000002.1"/>
</dbReference>
<dbReference type="GO" id="GO:0008360">
    <property type="term" value="P:regulation of cell shape"/>
    <property type="evidence" value="ECO:0007669"/>
    <property type="project" value="UniProtKB-UniRule"/>
</dbReference>
<dbReference type="GO" id="GO:0005737">
    <property type="term" value="C:cytoplasm"/>
    <property type="evidence" value="ECO:0007669"/>
    <property type="project" value="UniProtKB-SubCell"/>
</dbReference>
<proteinExistence type="inferred from homology"/>
<feature type="binding site" evidence="6">
    <location>
        <begin position="50"/>
        <end position="52"/>
    </location>
    <ligand>
        <name>ATP</name>
        <dbReference type="ChEBI" id="CHEBI:30616"/>
    </ligand>
</feature>
<name>A0A846M339_9SPHN</name>
<reference evidence="8 9" key="1">
    <citation type="submission" date="2020-03" db="EMBL/GenBank/DDBJ databases">
        <title>Genomic Encyclopedia of Type Strains, Phase IV (KMG-IV): sequencing the most valuable type-strain genomes for metagenomic binning, comparative biology and taxonomic classification.</title>
        <authorList>
            <person name="Goeker M."/>
        </authorList>
    </citation>
    <scope>NUCLEOTIDE SEQUENCE [LARGE SCALE GENOMIC DNA]</scope>
    <source>
        <strain evidence="8 9">DSM 21299</strain>
    </source>
</reference>
<dbReference type="SUPFAM" id="SSF53067">
    <property type="entry name" value="Actin-like ATPase domain"/>
    <property type="match status" value="2"/>
</dbReference>
<keyword evidence="3 6" id="KW-0067">ATP-binding</keyword>
<dbReference type="CDD" id="cd10225">
    <property type="entry name" value="ASKHA_NBD_MreB-like"/>
    <property type="match status" value="1"/>
</dbReference>
<dbReference type="PRINTS" id="PR01652">
    <property type="entry name" value="SHAPEPROTEIN"/>
</dbReference>
<accession>A0A846M339</accession>
<comment type="similarity">
    <text evidence="5 6">Belongs to the FtsA/MreB family.</text>
</comment>
<organism evidence="8 9">
    <name type="scientific">Sphingobium vermicomposti</name>
    <dbReference type="NCBI Taxonomy" id="529005"/>
    <lineage>
        <taxon>Bacteria</taxon>
        <taxon>Pseudomonadati</taxon>
        <taxon>Pseudomonadota</taxon>
        <taxon>Alphaproteobacteria</taxon>
        <taxon>Sphingomonadales</taxon>
        <taxon>Sphingomonadaceae</taxon>
        <taxon>Sphingobium</taxon>
    </lineage>
</organism>
<keyword evidence="1 6" id="KW-0963">Cytoplasm</keyword>
<comment type="function">
    <text evidence="6">Forms membrane-associated dynamic filaments that are essential for cell shape determination. Acts by regulating cell wall synthesis and cell elongation, and thus cell shape. A feedback loop between cell geometry and MreB localization may maintain elongated cell shape by targeting cell wall growth to regions of negative cell wall curvature.</text>
</comment>
<dbReference type="GO" id="GO:0005524">
    <property type="term" value="F:ATP binding"/>
    <property type="evidence" value="ECO:0007669"/>
    <property type="project" value="UniProtKB-KW"/>
</dbReference>
<dbReference type="PANTHER" id="PTHR42749:SF1">
    <property type="entry name" value="CELL SHAPE-DETERMINING PROTEIN MREB"/>
    <property type="match status" value="1"/>
</dbReference>
<keyword evidence="2 6" id="KW-0547">Nucleotide-binding</keyword>
<feature type="region of interest" description="Disordered" evidence="7">
    <location>
        <begin position="1"/>
        <end position="27"/>
    </location>
</feature>
<dbReference type="HAMAP" id="MF_02207">
    <property type="entry name" value="MreB"/>
    <property type="match status" value="1"/>
</dbReference>
<comment type="subcellular location">
    <subcellularLocation>
        <location evidence="6">Cytoplasm</location>
    </subcellularLocation>
    <text evidence="6">Membrane-associated.</text>
</comment>
<evidence type="ECO:0000256" key="4">
    <source>
        <dbReference type="ARBA" id="ARBA00022960"/>
    </source>
</evidence>
<feature type="binding site" evidence="6">
    <location>
        <begin position="244"/>
        <end position="247"/>
    </location>
    <ligand>
        <name>ATP</name>
        <dbReference type="ChEBI" id="CHEBI:30616"/>
    </ligand>
</feature>
<dbReference type="InterPro" id="IPR043129">
    <property type="entry name" value="ATPase_NBD"/>
</dbReference>
<gene>
    <name evidence="6" type="primary">mreB</name>
    <name evidence="8" type="ORF">FHS54_001305</name>
</gene>
<dbReference type="InterPro" id="IPR056546">
    <property type="entry name" value="MreB_MamK-like"/>
</dbReference>
<dbReference type="GO" id="GO:0000902">
    <property type="term" value="P:cell morphogenesis"/>
    <property type="evidence" value="ECO:0007669"/>
    <property type="project" value="InterPro"/>
</dbReference>
<feature type="binding site" evidence="6">
    <location>
        <begin position="196"/>
        <end position="198"/>
    </location>
    <ligand>
        <name>ATP</name>
        <dbReference type="ChEBI" id="CHEBI:30616"/>
    </ligand>
</feature>
<dbReference type="Pfam" id="PF06723">
    <property type="entry name" value="MreB_Mbl"/>
    <property type="match status" value="1"/>
</dbReference>
<dbReference type="Proteomes" id="UP000576821">
    <property type="component" value="Unassembled WGS sequence"/>
</dbReference>
<evidence type="ECO:0000256" key="6">
    <source>
        <dbReference type="HAMAP-Rule" id="MF_02207"/>
    </source>
</evidence>
<feature type="binding site" evidence="6">
    <location>
        <begin position="325"/>
        <end position="328"/>
    </location>
    <ligand>
        <name>ATP</name>
        <dbReference type="ChEBI" id="CHEBI:30616"/>
    </ligand>
</feature>
<dbReference type="Gene3D" id="3.30.420.40">
    <property type="match status" value="3"/>
</dbReference>
<dbReference type="EMBL" id="JAASQR010000002">
    <property type="protein sequence ID" value="NIJ16339.1"/>
    <property type="molecule type" value="Genomic_DNA"/>
</dbReference>
<evidence type="ECO:0000256" key="2">
    <source>
        <dbReference type="ARBA" id="ARBA00022741"/>
    </source>
</evidence>
<evidence type="ECO:0000313" key="8">
    <source>
        <dbReference type="EMBL" id="NIJ16339.1"/>
    </source>
</evidence>
<sequence length="367" mass="39333">MTDRASGVGQPGTNPRTRQRRDKGGNHRYVGRMLSSLSLRRPELAIDFGTANLRVIHRDGGILFDEPSLCCFANFRTDPQLFAAGSAAEAMVDRTPPSLQVRRPLRRGVLQDIGTAAELLRYAIRRALGRRQMGGLRALIGIPADATQAERRALLTAADDAGLAPVRLVHEPLVAAIGAGIQINKPAGVLLLECGAGTTEVAVLSLGGICLTRSVRMGGASLNKAIADHLHLRHKILVGAPTAERIKRNFSSLKGDYRANELIEVRGRSLVSMAPTSLNITASELDQVIDKHVRQIIETVRDVLNQTPPELSEDLHEHGALLTGGGALTPRLVETLQKELGLPVLVAEDPAHCVARGLQSALQTAQG</sequence>
<comment type="caution">
    <text evidence="8">The sequence shown here is derived from an EMBL/GenBank/DDBJ whole genome shotgun (WGS) entry which is preliminary data.</text>
</comment>
<dbReference type="PANTHER" id="PTHR42749">
    <property type="entry name" value="CELL SHAPE-DETERMINING PROTEIN MREB"/>
    <property type="match status" value="1"/>
</dbReference>
<dbReference type="InterPro" id="IPR004753">
    <property type="entry name" value="MreB"/>
</dbReference>
<keyword evidence="4 6" id="KW-0133">Cell shape</keyword>
<keyword evidence="9" id="KW-1185">Reference proteome</keyword>